<evidence type="ECO:0000256" key="3">
    <source>
        <dbReference type="ARBA" id="ARBA00022475"/>
    </source>
</evidence>
<name>R4YXS5_9ACTN</name>
<evidence type="ECO:0000256" key="2">
    <source>
        <dbReference type="ARBA" id="ARBA00022448"/>
    </source>
</evidence>
<dbReference type="FunFam" id="3.40.50.300:FF:000127">
    <property type="entry name" value="Ribose import ATP-binding protein RbsA"/>
    <property type="match status" value="1"/>
</dbReference>
<sequence>MDNDGGGDVSEQAPGRPPVASGEQPPPAIRLTGITKRFPGVVANRDVNLTVAAGSIHALIGENGAGKSTLMKTLYGMHQPDEGTIEVSGTVKAFRSPAAAIDAGIGMVHQHFMLADQLTVAENIVLGAEQADRGVLNLGRANDMIRRLGKRHGLPLDPDRLVEELSVGERQRLEILKVLYRGARILILDEPTAVLIPQEVTELFTNLQALRDGGVTIVFISHKLDEVLEISDDITVMRAGTTVATVKPGDVDESDLGTLMVGSELPTPSLEPHLPSDTVALQTVGLTLTAEGGRRLLDDVDLTVHQGEIVGIAGVEGNGQQELIEALLGLRHPESGEMRLDGADLRPMSTRQRRDAGLGYVPTDRHREGLVLGESLWSNVMLGHQGRRYRRGPWLRRKAARADTVDIIDSYDVRTPGSDIPALALSGGNQQKLIVGREMTAEPTLLIAAHPTRGVDVGAQAAIWEQLRIARGDGLGVLLISADLDELIGLSNRLLVIFRGALTADLDPSHVTPEDLGTYMAGRRQEQVA</sequence>
<dbReference type="OrthoDB" id="7757085at2"/>
<keyword evidence="7" id="KW-1278">Translocase</keyword>
<dbReference type="PANTHER" id="PTHR43790">
    <property type="entry name" value="CARBOHYDRATE TRANSPORT ATP-BINDING PROTEIN MG119-RELATED"/>
    <property type="match status" value="1"/>
</dbReference>
<accession>R4YXS5</accession>
<comment type="caution">
    <text evidence="11">The sequence shown here is derived from an EMBL/GenBank/DDBJ whole genome shotgun (WGS) entry which is preliminary data.</text>
</comment>
<dbReference type="HOGENOM" id="CLU_000604_92_0_11"/>
<protein>
    <submittedName>
        <fullName evidence="11">Putative monosaccharide ABC transporter</fullName>
    </submittedName>
</protein>
<dbReference type="STRING" id="1229780.BN381_20088"/>
<evidence type="ECO:0000256" key="6">
    <source>
        <dbReference type="ARBA" id="ARBA00022840"/>
    </source>
</evidence>
<dbReference type="RefSeq" id="WP_012225601.1">
    <property type="nucleotide sequence ID" value="NZ_HG422565.1"/>
</dbReference>
<keyword evidence="5" id="KW-0547">Nucleotide-binding</keyword>
<dbReference type="InterPro" id="IPR003439">
    <property type="entry name" value="ABC_transporter-like_ATP-bd"/>
</dbReference>
<dbReference type="InterPro" id="IPR017871">
    <property type="entry name" value="ABC_transporter-like_CS"/>
</dbReference>
<keyword evidence="3" id="KW-1003">Cell membrane</keyword>
<dbReference type="EMBL" id="CANL01000012">
    <property type="protein sequence ID" value="CCM63264.1"/>
    <property type="molecule type" value="Genomic_DNA"/>
</dbReference>
<dbReference type="InterPro" id="IPR050107">
    <property type="entry name" value="ABC_carbohydrate_import_ATPase"/>
</dbReference>
<keyword evidence="2" id="KW-0813">Transport</keyword>
<feature type="domain" description="ABC transporter" evidence="10">
    <location>
        <begin position="29"/>
        <end position="264"/>
    </location>
</feature>
<evidence type="ECO:0000256" key="5">
    <source>
        <dbReference type="ARBA" id="ARBA00022741"/>
    </source>
</evidence>
<evidence type="ECO:0000256" key="4">
    <source>
        <dbReference type="ARBA" id="ARBA00022737"/>
    </source>
</evidence>
<evidence type="ECO:0000256" key="7">
    <source>
        <dbReference type="ARBA" id="ARBA00022967"/>
    </source>
</evidence>
<keyword evidence="8" id="KW-0472">Membrane</keyword>
<dbReference type="eggNOG" id="COG3845">
    <property type="taxonomic scope" value="Bacteria"/>
</dbReference>
<dbReference type="CDD" id="cd03216">
    <property type="entry name" value="ABC_Carb_Monos_I"/>
    <property type="match status" value="1"/>
</dbReference>
<evidence type="ECO:0000313" key="12">
    <source>
        <dbReference type="Proteomes" id="UP000018291"/>
    </source>
</evidence>
<evidence type="ECO:0000259" key="10">
    <source>
        <dbReference type="PROSITE" id="PS50893"/>
    </source>
</evidence>
<dbReference type="AlphaFoldDB" id="R4YXS5"/>
<dbReference type="PROSITE" id="PS00211">
    <property type="entry name" value="ABC_TRANSPORTER_1"/>
    <property type="match status" value="2"/>
</dbReference>
<gene>
    <name evidence="11" type="ORF">BN381_20088</name>
</gene>
<dbReference type="SMART" id="SM00382">
    <property type="entry name" value="AAA"/>
    <property type="match status" value="1"/>
</dbReference>
<dbReference type="Proteomes" id="UP000018291">
    <property type="component" value="Unassembled WGS sequence"/>
</dbReference>
<dbReference type="GO" id="GO:0005886">
    <property type="term" value="C:plasma membrane"/>
    <property type="evidence" value="ECO:0007669"/>
    <property type="project" value="UniProtKB-SubCell"/>
</dbReference>
<dbReference type="PANTHER" id="PTHR43790:SF9">
    <property type="entry name" value="GALACTOFURANOSE TRANSPORTER ATP-BINDING PROTEIN YTFR"/>
    <property type="match status" value="1"/>
</dbReference>
<keyword evidence="12" id="KW-1185">Reference proteome</keyword>
<comment type="subcellular location">
    <subcellularLocation>
        <location evidence="1">Cell membrane</location>
        <topology evidence="1">Peripheral membrane protein</topology>
    </subcellularLocation>
</comment>
<evidence type="ECO:0000256" key="1">
    <source>
        <dbReference type="ARBA" id="ARBA00004202"/>
    </source>
</evidence>
<evidence type="ECO:0000256" key="9">
    <source>
        <dbReference type="SAM" id="MobiDB-lite"/>
    </source>
</evidence>
<dbReference type="CDD" id="cd03215">
    <property type="entry name" value="ABC_Carb_Monos_II"/>
    <property type="match status" value="1"/>
</dbReference>
<dbReference type="InterPro" id="IPR003593">
    <property type="entry name" value="AAA+_ATPase"/>
</dbReference>
<reference evidence="11 12" key="1">
    <citation type="journal article" date="2013" name="ISME J.">
        <title>Metabolic model for the filamentous 'Candidatus Microthrix parvicella' based on genomic and metagenomic analyses.</title>
        <authorList>
            <person name="Jon McIlroy S."/>
            <person name="Kristiansen R."/>
            <person name="Albertsen M."/>
            <person name="Michael Karst S."/>
            <person name="Rossetti S."/>
            <person name="Lund Nielsen J."/>
            <person name="Tandoi V."/>
            <person name="James Seviour R."/>
            <person name="Nielsen P.H."/>
        </authorList>
    </citation>
    <scope>NUCLEOTIDE SEQUENCE [LARGE SCALE GENOMIC DNA]</scope>
    <source>
        <strain evidence="11 12">RN1</strain>
    </source>
</reference>
<evidence type="ECO:0000256" key="8">
    <source>
        <dbReference type="ARBA" id="ARBA00023136"/>
    </source>
</evidence>
<keyword evidence="4" id="KW-0677">Repeat</keyword>
<feature type="domain" description="ABC transporter" evidence="10">
    <location>
        <begin position="281"/>
        <end position="524"/>
    </location>
</feature>
<keyword evidence="6" id="KW-0067">ATP-binding</keyword>
<dbReference type="PROSITE" id="PS50893">
    <property type="entry name" value="ABC_TRANSPORTER_2"/>
    <property type="match status" value="2"/>
</dbReference>
<dbReference type="GO" id="GO:0005524">
    <property type="term" value="F:ATP binding"/>
    <property type="evidence" value="ECO:0007669"/>
    <property type="project" value="UniProtKB-KW"/>
</dbReference>
<organism evidence="11 12">
    <name type="scientific">Candidatus Neomicrothrix parvicella RN1</name>
    <dbReference type="NCBI Taxonomy" id="1229780"/>
    <lineage>
        <taxon>Bacteria</taxon>
        <taxon>Bacillati</taxon>
        <taxon>Actinomycetota</taxon>
        <taxon>Acidimicrobiia</taxon>
        <taxon>Acidimicrobiales</taxon>
        <taxon>Microthrixaceae</taxon>
        <taxon>Candidatus Neomicrothrix</taxon>
    </lineage>
</organism>
<dbReference type="Gene3D" id="3.40.50.300">
    <property type="entry name" value="P-loop containing nucleotide triphosphate hydrolases"/>
    <property type="match status" value="2"/>
</dbReference>
<dbReference type="InterPro" id="IPR027417">
    <property type="entry name" value="P-loop_NTPase"/>
</dbReference>
<dbReference type="Pfam" id="PF00005">
    <property type="entry name" value="ABC_tran"/>
    <property type="match status" value="2"/>
</dbReference>
<dbReference type="SUPFAM" id="SSF52540">
    <property type="entry name" value="P-loop containing nucleoside triphosphate hydrolases"/>
    <property type="match status" value="2"/>
</dbReference>
<evidence type="ECO:0000313" key="11">
    <source>
        <dbReference type="EMBL" id="CCM63264.1"/>
    </source>
</evidence>
<dbReference type="GO" id="GO:0016887">
    <property type="term" value="F:ATP hydrolysis activity"/>
    <property type="evidence" value="ECO:0007669"/>
    <property type="project" value="InterPro"/>
</dbReference>
<proteinExistence type="predicted"/>
<feature type="region of interest" description="Disordered" evidence="9">
    <location>
        <begin position="1"/>
        <end position="30"/>
    </location>
</feature>